<feature type="transmembrane region" description="Helical" evidence="1">
    <location>
        <begin position="16"/>
        <end position="38"/>
    </location>
</feature>
<dbReference type="EMBL" id="VLJS01000073">
    <property type="protein sequence ID" value="TWH08961.1"/>
    <property type="molecule type" value="Genomic_DNA"/>
</dbReference>
<proteinExistence type="predicted"/>
<feature type="transmembrane region" description="Helical" evidence="1">
    <location>
        <begin position="50"/>
        <end position="71"/>
    </location>
</feature>
<sequence length="77" mass="8328">MPEEAIGGLLGWTVRVVGYVLVDVVLEILVKGLGYALLRGLGVRTHPESAWCAVVGLAFWFLCMAAAVAIWRHTHPA</sequence>
<evidence type="ECO:0000313" key="3">
    <source>
        <dbReference type="Proteomes" id="UP000321583"/>
    </source>
</evidence>
<accession>A0A562DH65</accession>
<gene>
    <name evidence="2" type="ORF">L613_004300000220</name>
</gene>
<reference evidence="2 3" key="1">
    <citation type="submission" date="2019-07" db="EMBL/GenBank/DDBJ databases">
        <title>Genome sequencing of lignin-degrading bacterial isolates.</title>
        <authorList>
            <person name="Gladden J."/>
        </authorList>
    </citation>
    <scope>NUCLEOTIDE SEQUENCE [LARGE SCALE GENOMIC DNA]</scope>
    <source>
        <strain evidence="2 3">J19</strain>
    </source>
</reference>
<protein>
    <submittedName>
        <fullName evidence="2">Uncharacterized protein</fullName>
    </submittedName>
</protein>
<dbReference type="AlphaFoldDB" id="A0A562DH65"/>
<dbReference type="OrthoDB" id="5986675at2"/>
<keyword evidence="1" id="KW-1133">Transmembrane helix</keyword>
<dbReference type="RefSeq" id="WP_019399432.1">
    <property type="nucleotide sequence ID" value="NZ_VLJS01000073.1"/>
</dbReference>
<keyword evidence="3" id="KW-1185">Reference proteome</keyword>
<evidence type="ECO:0000256" key="1">
    <source>
        <dbReference type="SAM" id="Phobius"/>
    </source>
</evidence>
<name>A0A562DH65_9GAMM</name>
<comment type="caution">
    <text evidence="2">The sequence shown here is derived from an EMBL/GenBank/DDBJ whole genome shotgun (WGS) entry which is preliminary data.</text>
</comment>
<keyword evidence="1" id="KW-0812">Transmembrane</keyword>
<keyword evidence="1" id="KW-0472">Membrane</keyword>
<organism evidence="2 3">
    <name type="scientific">Pseudoxanthomonas taiwanensis J19</name>
    <dbReference type="NCBI Taxonomy" id="935569"/>
    <lineage>
        <taxon>Bacteria</taxon>
        <taxon>Pseudomonadati</taxon>
        <taxon>Pseudomonadota</taxon>
        <taxon>Gammaproteobacteria</taxon>
        <taxon>Lysobacterales</taxon>
        <taxon>Lysobacteraceae</taxon>
        <taxon>Pseudoxanthomonas</taxon>
    </lineage>
</organism>
<evidence type="ECO:0000313" key="2">
    <source>
        <dbReference type="EMBL" id="TWH08961.1"/>
    </source>
</evidence>
<dbReference type="Proteomes" id="UP000321583">
    <property type="component" value="Unassembled WGS sequence"/>
</dbReference>